<dbReference type="EMBL" id="VJMH01007306">
    <property type="protein sequence ID" value="KAF0684227.1"/>
    <property type="molecule type" value="Genomic_DNA"/>
</dbReference>
<sequence>MVRKPTKPELFVKIAPLTHVASLGVEWSTTKPKTLIASVVERSVAWSAGLAPGMIVRGVKLVNTPEFEVLDDSKTPRLDKGDAFPRMLILKCTYEGTCSLQQRGRSPLSSVRNRAQAYKKRIKADMGPADGAVVLAEVHRLIAAEYWFKRTKKSTQRTVASLFTGDEDTSDDSEPDIAKLESSTESSASPPPALKPTRRASKRTASKKATSDDVSGRESQARKKTKRI</sequence>
<dbReference type="EMBL" id="CAADRA010007332">
    <property type="protein sequence ID" value="VFU00426.1"/>
    <property type="molecule type" value="Genomic_DNA"/>
</dbReference>
<evidence type="ECO:0000313" key="3">
    <source>
        <dbReference type="EMBL" id="VFU00426.1"/>
    </source>
</evidence>
<organism evidence="3 4">
    <name type="scientific">Aphanomyces stellatus</name>
    <dbReference type="NCBI Taxonomy" id="120398"/>
    <lineage>
        <taxon>Eukaryota</taxon>
        <taxon>Sar</taxon>
        <taxon>Stramenopiles</taxon>
        <taxon>Oomycota</taxon>
        <taxon>Saprolegniomycetes</taxon>
        <taxon>Saprolegniales</taxon>
        <taxon>Verrucalvaceae</taxon>
        <taxon>Aphanomyces</taxon>
    </lineage>
</organism>
<name>A0A485LNP3_9STRA</name>
<accession>A0A485LNP3</accession>
<reference evidence="3 4" key="1">
    <citation type="submission" date="2019-03" db="EMBL/GenBank/DDBJ databases">
        <authorList>
            <person name="Gaulin E."/>
            <person name="Dumas B."/>
        </authorList>
    </citation>
    <scope>NUCLEOTIDE SEQUENCE [LARGE SCALE GENOMIC DNA]</scope>
    <source>
        <strain evidence="3">CBS 568.67</strain>
    </source>
</reference>
<feature type="compositionally biased region" description="Basic and acidic residues" evidence="1">
    <location>
        <begin position="209"/>
        <end position="221"/>
    </location>
</feature>
<protein>
    <submittedName>
        <fullName evidence="3">Aste57867_23781 protein</fullName>
    </submittedName>
</protein>
<evidence type="ECO:0000313" key="4">
    <source>
        <dbReference type="Proteomes" id="UP000332933"/>
    </source>
</evidence>
<evidence type="ECO:0000256" key="1">
    <source>
        <dbReference type="SAM" id="MobiDB-lite"/>
    </source>
</evidence>
<gene>
    <name evidence="3" type="primary">Aste57867_23781</name>
    <name evidence="2" type="ORF">As57867_023708</name>
    <name evidence="3" type="ORF">ASTE57867_23781</name>
</gene>
<feature type="compositionally biased region" description="Acidic residues" evidence="1">
    <location>
        <begin position="165"/>
        <end position="175"/>
    </location>
</feature>
<feature type="region of interest" description="Disordered" evidence="1">
    <location>
        <begin position="163"/>
        <end position="228"/>
    </location>
</feature>
<dbReference type="AlphaFoldDB" id="A0A485LNP3"/>
<reference evidence="2" key="2">
    <citation type="submission" date="2019-06" db="EMBL/GenBank/DDBJ databases">
        <title>Genomics analysis of Aphanomyces spp. identifies a new class of oomycete effector associated with host adaptation.</title>
        <authorList>
            <person name="Gaulin E."/>
        </authorList>
    </citation>
    <scope>NUCLEOTIDE SEQUENCE</scope>
    <source>
        <strain evidence="2">CBS 578.67</strain>
    </source>
</reference>
<evidence type="ECO:0000313" key="2">
    <source>
        <dbReference type="EMBL" id="KAF0684227.1"/>
    </source>
</evidence>
<feature type="compositionally biased region" description="Basic residues" evidence="1">
    <location>
        <begin position="196"/>
        <end position="206"/>
    </location>
</feature>
<dbReference type="Proteomes" id="UP000332933">
    <property type="component" value="Unassembled WGS sequence"/>
</dbReference>
<proteinExistence type="predicted"/>
<keyword evidence="4" id="KW-1185">Reference proteome</keyword>